<feature type="non-terminal residue" evidence="2">
    <location>
        <position position="171"/>
    </location>
</feature>
<dbReference type="EMBL" id="BART01013291">
    <property type="protein sequence ID" value="GAG75848.1"/>
    <property type="molecule type" value="Genomic_DNA"/>
</dbReference>
<sequence length="171" mass="18890">MSKHRDILITASLFHRVSMTLLSRKTWGLPAVLAVVFATFLMLLGCGYHFAGTGGQAPGDIQSIAVNVLGNQTAEIGIETIFTNAILNEFIRWKRLPVKPLNEAEAVIGGSVARIRTQTASHLTRTRTLETRVTVTLSLTLTRVDTDEVLWQNKKLSYYDEYVEAGNALNT</sequence>
<keyword evidence="1" id="KW-1133">Transmembrane helix</keyword>
<dbReference type="AlphaFoldDB" id="X1AU84"/>
<protein>
    <submittedName>
        <fullName evidence="2">Uncharacterized protein</fullName>
    </submittedName>
</protein>
<reference evidence="2" key="1">
    <citation type="journal article" date="2014" name="Front. Microbiol.">
        <title>High frequency of phylogenetically diverse reductive dehalogenase-homologous genes in deep subseafloor sedimentary metagenomes.</title>
        <authorList>
            <person name="Kawai M."/>
            <person name="Futagami T."/>
            <person name="Toyoda A."/>
            <person name="Takaki Y."/>
            <person name="Nishi S."/>
            <person name="Hori S."/>
            <person name="Arai W."/>
            <person name="Tsubouchi T."/>
            <person name="Morono Y."/>
            <person name="Uchiyama I."/>
            <person name="Ito T."/>
            <person name="Fujiyama A."/>
            <person name="Inagaki F."/>
            <person name="Takami H."/>
        </authorList>
    </citation>
    <scope>NUCLEOTIDE SEQUENCE</scope>
    <source>
        <strain evidence="2">Expedition CK06-06</strain>
    </source>
</reference>
<keyword evidence="1" id="KW-0472">Membrane</keyword>
<dbReference type="GO" id="GO:0019867">
    <property type="term" value="C:outer membrane"/>
    <property type="evidence" value="ECO:0007669"/>
    <property type="project" value="InterPro"/>
</dbReference>
<proteinExistence type="predicted"/>
<organism evidence="2">
    <name type="scientific">marine sediment metagenome</name>
    <dbReference type="NCBI Taxonomy" id="412755"/>
    <lineage>
        <taxon>unclassified sequences</taxon>
        <taxon>metagenomes</taxon>
        <taxon>ecological metagenomes</taxon>
    </lineage>
</organism>
<name>X1AU84_9ZZZZ</name>
<evidence type="ECO:0000256" key="1">
    <source>
        <dbReference type="SAM" id="Phobius"/>
    </source>
</evidence>
<keyword evidence="1" id="KW-0812">Transmembrane</keyword>
<dbReference type="InterPro" id="IPR007485">
    <property type="entry name" value="LPS_assembly_LptE"/>
</dbReference>
<comment type="caution">
    <text evidence="2">The sequence shown here is derived from an EMBL/GenBank/DDBJ whole genome shotgun (WGS) entry which is preliminary data.</text>
</comment>
<dbReference type="Pfam" id="PF04390">
    <property type="entry name" value="LptE"/>
    <property type="match status" value="1"/>
</dbReference>
<gene>
    <name evidence="2" type="ORF">S01H4_27263</name>
</gene>
<accession>X1AU84</accession>
<feature type="transmembrane region" description="Helical" evidence="1">
    <location>
        <begin position="29"/>
        <end position="51"/>
    </location>
</feature>
<dbReference type="GO" id="GO:0043165">
    <property type="term" value="P:Gram-negative-bacterium-type cell outer membrane assembly"/>
    <property type="evidence" value="ECO:0007669"/>
    <property type="project" value="InterPro"/>
</dbReference>
<evidence type="ECO:0000313" key="2">
    <source>
        <dbReference type="EMBL" id="GAG75848.1"/>
    </source>
</evidence>